<dbReference type="STRING" id="1123010.SAMN02745724_00213"/>
<dbReference type="Pfam" id="PF00149">
    <property type="entry name" value="Metallophos"/>
    <property type="match status" value="1"/>
</dbReference>
<evidence type="ECO:0000256" key="4">
    <source>
        <dbReference type="ARBA" id="ARBA00025742"/>
    </source>
</evidence>
<accession>A0A1I1E4J4</accession>
<dbReference type="SUPFAM" id="SSF56300">
    <property type="entry name" value="Metallo-dependent phosphatases"/>
    <property type="match status" value="1"/>
</dbReference>
<dbReference type="RefSeq" id="WP_091978960.1">
    <property type="nucleotide sequence ID" value="NZ_FOLO01000001.1"/>
</dbReference>
<dbReference type="AlphaFoldDB" id="A0A1I1E4J4"/>
<keyword evidence="2" id="KW-0378">Hydrolase</keyword>
<dbReference type="Gene3D" id="3.60.21.10">
    <property type="match status" value="1"/>
</dbReference>
<dbReference type="OrthoDB" id="9784378at2"/>
<dbReference type="InterPro" id="IPR029052">
    <property type="entry name" value="Metallo-depent_PP-like"/>
</dbReference>
<comment type="similarity">
    <text evidence="4">Belongs to the cyclic nucleotide phosphodiesterase class-III family.</text>
</comment>
<dbReference type="Proteomes" id="UP000198862">
    <property type="component" value="Unassembled WGS sequence"/>
</dbReference>
<proteinExistence type="inferred from homology"/>
<dbReference type="PANTHER" id="PTHR42988:SF2">
    <property type="entry name" value="CYCLIC NUCLEOTIDE PHOSPHODIESTERASE CBUA0032-RELATED"/>
    <property type="match status" value="1"/>
</dbReference>
<keyword evidence="1" id="KW-0479">Metal-binding</keyword>
<keyword evidence="3" id="KW-0408">Iron</keyword>
<evidence type="ECO:0000256" key="3">
    <source>
        <dbReference type="ARBA" id="ARBA00023004"/>
    </source>
</evidence>
<dbReference type="PANTHER" id="PTHR42988">
    <property type="entry name" value="PHOSPHOHYDROLASE"/>
    <property type="match status" value="1"/>
</dbReference>
<keyword evidence="7" id="KW-1185">Reference proteome</keyword>
<evidence type="ECO:0000313" key="7">
    <source>
        <dbReference type="Proteomes" id="UP000198862"/>
    </source>
</evidence>
<protein>
    <submittedName>
        <fullName evidence="6">Icc protein</fullName>
    </submittedName>
</protein>
<gene>
    <name evidence="6" type="ORF">SAMN02745724_00213</name>
</gene>
<dbReference type="GO" id="GO:0046872">
    <property type="term" value="F:metal ion binding"/>
    <property type="evidence" value="ECO:0007669"/>
    <property type="project" value="UniProtKB-KW"/>
</dbReference>
<organism evidence="6 7">
    <name type="scientific">Pseudoalteromonas denitrificans DSM 6059</name>
    <dbReference type="NCBI Taxonomy" id="1123010"/>
    <lineage>
        <taxon>Bacteria</taxon>
        <taxon>Pseudomonadati</taxon>
        <taxon>Pseudomonadota</taxon>
        <taxon>Gammaproteobacteria</taxon>
        <taxon>Alteromonadales</taxon>
        <taxon>Pseudoalteromonadaceae</taxon>
        <taxon>Pseudoalteromonas</taxon>
    </lineage>
</organism>
<feature type="domain" description="Calcineurin-like phosphoesterase" evidence="5">
    <location>
        <begin position="16"/>
        <end position="203"/>
    </location>
</feature>
<reference evidence="6 7" key="1">
    <citation type="submission" date="2016-10" db="EMBL/GenBank/DDBJ databases">
        <authorList>
            <person name="de Groot N.N."/>
        </authorList>
    </citation>
    <scope>NUCLEOTIDE SEQUENCE [LARGE SCALE GENOMIC DNA]</scope>
    <source>
        <strain evidence="6 7">DSM 6059</strain>
    </source>
</reference>
<name>A0A1I1E4J4_9GAMM</name>
<dbReference type="InterPro" id="IPR004843">
    <property type="entry name" value="Calcineurin-like_PHP"/>
</dbReference>
<dbReference type="GO" id="GO:0016787">
    <property type="term" value="F:hydrolase activity"/>
    <property type="evidence" value="ECO:0007669"/>
    <property type="project" value="UniProtKB-KW"/>
</dbReference>
<dbReference type="EMBL" id="FOLO01000001">
    <property type="protein sequence ID" value="SFB82034.1"/>
    <property type="molecule type" value="Genomic_DNA"/>
</dbReference>
<evidence type="ECO:0000259" key="5">
    <source>
        <dbReference type="Pfam" id="PF00149"/>
    </source>
</evidence>
<sequence length="261" mass="29754">MDWFDGRYQINKSSITIAHFTDCHLFSQDSGEYFAVNTSQALKQTLKDIETNKPDLAIFGGDLTQDHTIASYERFVDLIQSEQLEFPVFWLPGNHDELEMFAAAFKDQSNLLNHKCIDTAHFQILLLNSKSETPSGFISNTELMEIKKQVNDSDKPSIIFAHHHPLAVNGYIDKHILSNGKQLLTELSETNKVPLYVHGHVHNEYDKNYKGIDIYATPATSIQFKKNTSDWQQENLGPGYRLIDINAKGLVNTRIVWVAKQ</sequence>
<dbReference type="InterPro" id="IPR050884">
    <property type="entry name" value="CNP_phosphodiesterase-III"/>
</dbReference>
<evidence type="ECO:0000256" key="1">
    <source>
        <dbReference type="ARBA" id="ARBA00022723"/>
    </source>
</evidence>
<evidence type="ECO:0000313" key="6">
    <source>
        <dbReference type="EMBL" id="SFB82034.1"/>
    </source>
</evidence>
<evidence type="ECO:0000256" key="2">
    <source>
        <dbReference type="ARBA" id="ARBA00022801"/>
    </source>
</evidence>